<evidence type="ECO:0000313" key="3">
    <source>
        <dbReference type="Proteomes" id="UP001419268"/>
    </source>
</evidence>
<dbReference type="AlphaFoldDB" id="A0AAP0JFC3"/>
<feature type="compositionally biased region" description="Basic and acidic residues" evidence="1">
    <location>
        <begin position="17"/>
        <end position="26"/>
    </location>
</feature>
<dbReference type="Proteomes" id="UP001419268">
    <property type="component" value="Unassembled WGS sequence"/>
</dbReference>
<feature type="compositionally biased region" description="Basic and acidic residues" evidence="1">
    <location>
        <begin position="33"/>
        <end position="43"/>
    </location>
</feature>
<evidence type="ECO:0000256" key="1">
    <source>
        <dbReference type="SAM" id="MobiDB-lite"/>
    </source>
</evidence>
<evidence type="ECO:0000313" key="2">
    <source>
        <dbReference type="EMBL" id="KAK9133034.1"/>
    </source>
</evidence>
<gene>
    <name evidence="2" type="ORF">Scep_012562</name>
</gene>
<name>A0AAP0JFC3_9MAGN</name>
<sequence>MWNASVVYRLRALGQKANREGSRGEEINTPLHGRNEELRESEGRLPPNASKERKCVTEPSKPFESIALSNIRRSRATAVTAPLPALAATTAAARVAAARHRHASLPCVAAASSRRAAAAGARPTARRVAVRCRRRAGVAALPLQLSSFLLAVRGLGPLREPPCPPLERPRAATSCCWSAFAPPTAASCRWSAVVVALRLAAVLLAWPFASPRAAVRGRLLLALSARRRCC</sequence>
<reference evidence="2 3" key="1">
    <citation type="submission" date="2024-01" db="EMBL/GenBank/DDBJ databases">
        <title>Genome assemblies of Stephania.</title>
        <authorList>
            <person name="Yang L."/>
        </authorList>
    </citation>
    <scope>NUCLEOTIDE SEQUENCE [LARGE SCALE GENOMIC DNA]</scope>
    <source>
        <strain evidence="2">JXDWG</strain>
        <tissue evidence="2">Leaf</tissue>
    </source>
</reference>
<proteinExistence type="predicted"/>
<accession>A0AAP0JFC3</accession>
<dbReference type="EMBL" id="JBBNAG010000005">
    <property type="protein sequence ID" value="KAK9133034.1"/>
    <property type="molecule type" value="Genomic_DNA"/>
</dbReference>
<comment type="caution">
    <text evidence="2">The sequence shown here is derived from an EMBL/GenBank/DDBJ whole genome shotgun (WGS) entry which is preliminary data.</text>
</comment>
<feature type="region of interest" description="Disordered" evidence="1">
    <location>
        <begin position="17"/>
        <end position="53"/>
    </location>
</feature>
<organism evidence="2 3">
    <name type="scientific">Stephania cephalantha</name>
    <dbReference type="NCBI Taxonomy" id="152367"/>
    <lineage>
        <taxon>Eukaryota</taxon>
        <taxon>Viridiplantae</taxon>
        <taxon>Streptophyta</taxon>
        <taxon>Embryophyta</taxon>
        <taxon>Tracheophyta</taxon>
        <taxon>Spermatophyta</taxon>
        <taxon>Magnoliopsida</taxon>
        <taxon>Ranunculales</taxon>
        <taxon>Menispermaceae</taxon>
        <taxon>Menispermoideae</taxon>
        <taxon>Cissampelideae</taxon>
        <taxon>Stephania</taxon>
    </lineage>
</organism>
<protein>
    <submittedName>
        <fullName evidence="2">Uncharacterized protein</fullName>
    </submittedName>
</protein>
<keyword evidence="3" id="KW-1185">Reference proteome</keyword>